<dbReference type="InterPro" id="IPR017871">
    <property type="entry name" value="ABC_transporter-like_CS"/>
</dbReference>
<evidence type="ECO:0000313" key="8">
    <source>
        <dbReference type="Proteomes" id="UP000000771"/>
    </source>
</evidence>
<dbReference type="InterPro" id="IPR027417">
    <property type="entry name" value="P-loop_NTPase"/>
</dbReference>
<dbReference type="SMART" id="SM00382">
    <property type="entry name" value="AAA"/>
    <property type="match status" value="1"/>
</dbReference>
<dbReference type="Gene3D" id="3.40.50.300">
    <property type="entry name" value="P-loop containing nucleotide triphosphate hydrolases"/>
    <property type="match status" value="1"/>
</dbReference>
<dbReference type="STRING" id="525909.Afer_0504"/>
<dbReference type="Pfam" id="PF00005">
    <property type="entry name" value="ABC_tran"/>
    <property type="match status" value="1"/>
</dbReference>
<dbReference type="SUPFAM" id="SSF52540">
    <property type="entry name" value="P-loop containing nucleoside triphosphate hydrolases"/>
    <property type="match status" value="1"/>
</dbReference>
<dbReference type="GO" id="GO:0005524">
    <property type="term" value="F:ATP binding"/>
    <property type="evidence" value="ECO:0007669"/>
    <property type="project" value="UniProtKB-KW"/>
</dbReference>
<dbReference type="InterPro" id="IPR003439">
    <property type="entry name" value="ABC_transporter-like_ATP-bd"/>
</dbReference>
<keyword evidence="5" id="KW-0029">Amino-acid transport</keyword>
<dbReference type="PANTHER" id="PTHR43820">
    <property type="entry name" value="HIGH-AFFINITY BRANCHED-CHAIN AMINO ACID TRANSPORT ATP-BINDING PROTEIN LIVF"/>
    <property type="match status" value="1"/>
</dbReference>
<dbReference type="OrthoDB" id="9776369at2"/>
<keyword evidence="3" id="KW-0547">Nucleotide-binding</keyword>
<dbReference type="eggNOG" id="COG0410">
    <property type="taxonomic scope" value="Bacteria"/>
</dbReference>
<evidence type="ECO:0000313" key="7">
    <source>
        <dbReference type="EMBL" id="ACU53471.1"/>
    </source>
</evidence>
<name>C7M377_ACIFD</name>
<dbReference type="GO" id="GO:0015658">
    <property type="term" value="F:branched-chain amino acid transmembrane transporter activity"/>
    <property type="evidence" value="ECO:0007669"/>
    <property type="project" value="TreeGrafter"/>
</dbReference>
<dbReference type="KEGG" id="afo:Afer_0504"/>
<dbReference type="InterPro" id="IPR003593">
    <property type="entry name" value="AAA+_ATPase"/>
</dbReference>
<dbReference type="GO" id="GO:0015807">
    <property type="term" value="P:L-amino acid transport"/>
    <property type="evidence" value="ECO:0007669"/>
    <property type="project" value="TreeGrafter"/>
</dbReference>
<comment type="similarity">
    <text evidence="1">Belongs to the ABC transporter superfamily.</text>
</comment>
<dbReference type="PROSITE" id="PS50893">
    <property type="entry name" value="ABC_TRANSPORTER_2"/>
    <property type="match status" value="1"/>
</dbReference>
<feature type="domain" description="ABC transporter" evidence="6">
    <location>
        <begin position="4"/>
        <end position="234"/>
    </location>
</feature>
<evidence type="ECO:0000256" key="5">
    <source>
        <dbReference type="ARBA" id="ARBA00022970"/>
    </source>
</evidence>
<accession>C7M377</accession>
<dbReference type="GO" id="GO:0016887">
    <property type="term" value="F:ATP hydrolysis activity"/>
    <property type="evidence" value="ECO:0007669"/>
    <property type="project" value="InterPro"/>
</dbReference>
<dbReference type="InterPro" id="IPR052156">
    <property type="entry name" value="BCAA_Transport_ATP-bd_LivF"/>
</dbReference>
<gene>
    <name evidence="7" type="ordered locus">Afer_0504</name>
</gene>
<organism evidence="7 8">
    <name type="scientific">Acidimicrobium ferrooxidans (strain DSM 10331 / JCM 15462 / NBRC 103882 / ICP)</name>
    <dbReference type="NCBI Taxonomy" id="525909"/>
    <lineage>
        <taxon>Bacteria</taxon>
        <taxon>Bacillati</taxon>
        <taxon>Actinomycetota</taxon>
        <taxon>Acidimicrobiia</taxon>
        <taxon>Acidimicrobiales</taxon>
        <taxon>Acidimicrobiaceae</taxon>
        <taxon>Acidimicrobium</taxon>
    </lineage>
</organism>
<dbReference type="AlphaFoldDB" id="C7M377"/>
<proteinExistence type="inferred from homology"/>
<dbReference type="HOGENOM" id="CLU_000604_1_2_11"/>
<sequence>MHVLRVEGLTAGYGKAPIVDGISFHASVSQVVTLIGPNGAGKSTALKATFGLIPRMAGKVYLDETDITDLSAHHAARAGMAYVPQVDNVFASMSVEENLELGGFVERGSLDARKELVFEIFPALALARKRKAGLLSGGQRNMLGMGRALMSNPKVVLLDEPTAGLSPANVDVVWSQIAQVAALGTTVVVVEQNVERALASADWVYILVAGRNLRDGAPAELAKLDMAAIFLGQSGGAEEAAVASSWDRDSQDHE</sequence>
<dbReference type="CDD" id="cd03224">
    <property type="entry name" value="ABC_TM1139_LivF_branched"/>
    <property type="match status" value="1"/>
</dbReference>
<evidence type="ECO:0000256" key="2">
    <source>
        <dbReference type="ARBA" id="ARBA00022448"/>
    </source>
</evidence>
<evidence type="ECO:0000256" key="1">
    <source>
        <dbReference type="ARBA" id="ARBA00005417"/>
    </source>
</evidence>
<evidence type="ECO:0000256" key="4">
    <source>
        <dbReference type="ARBA" id="ARBA00022840"/>
    </source>
</evidence>
<dbReference type="PANTHER" id="PTHR43820:SF7">
    <property type="entry name" value="BRANCHED-CHAIN AMINO ACID TRANSPORT ATP-BINDING PROTEIN LIVF-RELATED"/>
    <property type="match status" value="1"/>
</dbReference>
<keyword evidence="8" id="KW-1185">Reference proteome</keyword>
<reference evidence="7 8" key="1">
    <citation type="journal article" date="2009" name="Stand. Genomic Sci.">
        <title>Complete genome sequence of Acidimicrobium ferrooxidans type strain (ICP).</title>
        <authorList>
            <person name="Clum A."/>
            <person name="Nolan M."/>
            <person name="Lang E."/>
            <person name="Glavina Del Rio T."/>
            <person name="Tice H."/>
            <person name="Copeland A."/>
            <person name="Cheng J.F."/>
            <person name="Lucas S."/>
            <person name="Chen F."/>
            <person name="Bruce D."/>
            <person name="Goodwin L."/>
            <person name="Pitluck S."/>
            <person name="Ivanova N."/>
            <person name="Mavrommatis K."/>
            <person name="Mikhailova N."/>
            <person name="Pati A."/>
            <person name="Chen A."/>
            <person name="Palaniappan K."/>
            <person name="Goker M."/>
            <person name="Spring S."/>
            <person name="Land M."/>
            <person name="Hauser L."/>
            <person name="Chang Y.J."/>
            <person name="Jeffries C.C."/>
            <person name="Chain P."/>
            <person name="Bristow J."/>
            <person name="Eisen J.A."/>
            <person name="Markowitz V."/>
            <person name="Hugenholtz P."/>
            <person name="Kyrpides N.C."/>
            <person name="Klenk H.P."/>
            <person name="Lapidus A."/>
        </authorList>
    </citation>
    <scope>NUCLEOTIDE SEQUENCE [LARGE SCALE GENOMIC DNA]</scope>
    <source>
        <strain evidence="8">DSM 10331 / JCM 15462 / NBRC 103882 / ICP</strain>
    </source>
</reference>
<keyword evidence="4" id="KW-0067">ATP-binding</keyword>
<evidence type="ECO:0000259" key="6">
    <source>
        <dbReference type="PROSITE" id="PS50893"/>
    </source>
</evidence>
<dbReference type="RefSeq" id="WP_015797970.1">
    <property type="nucleotide sequence ID" value="NC_013124.1"/>
</dbReference>
<dbReference type="PROSITE" id="PS00211">
    <property type="entry name" value="ABC_TRANSPORTER_1"/>
    <property type="match status" value="1"/>
</dbReference>
<dbReference type="Proteomes" id="UP000000771">
    <property type="component" value="Chromosome"/>
</dbReference>
<keyword evidence="2" id="KW-0813">Transport</keyword>
<evidence type="ECO:0000256" key="3">
    <source>
        <dbReference type="ARBA" id="ARBA00022741"/>
    </source>
</evidence>
<dbReference type="EMBL" id="CP001631">
    <property type="protein sequence ID" value="ACU53471.1"/>
    <property type="molecule type" value="Genomic_DNA"/>
</dbReference>
<protein>
    <submittedName>
        <fullName evidence="7">ABC transporter related</fullName>
    </submittedName>
</protein>